<organism evidence="1 2">
    <name type="scientific">Tilletia indica</name>
    <dbReference type="NCBI Taxonomy" id="43049"/>
    <lineage>
        <taxon>Eukaryota</taxon>
        <taxon>Fungi</taxon>
        <taxon>Dikarya</taxon>
        <taxon>Basidiomycota</taxon>
        <taxon>Ustilaginomycotina</taxon>
        <taxon>Exobasidiomycetes</taxon>
        <taxon>Tilletiales</taxon>
        <taxon>Tilletiaceae</taxon>
        <taxon>Tilletia</taxon>
    </lineage>
</organism>
<dbReference type="EMBL" id="LWDF02000823">
    <property type="protein sequence ID" value="KAE8241981.1"/>
    <property type="molecule type" value="Genomic_DNA"/>
</dbReference>
<name>A0A177T620_9BASI</name>
<keyword evidence="2" id="KW-1185">Reference proteome</keyword>
<reference evidence="1" key="2">
    <citation type="journal article" date="2019" name="IMA Fungus">
        <title>Genome sequencing and comparison of five Tilletia species to identify candidate genes for the detection of regulated species infecting wheat.</title>
        <authorList>
            <person name="Nguyen H.D.T."/>
            <person name="Sultana T."/>
            <person name="Kesanakurti P."/>
            <person name="Hambleton S."/>
        </authorList>
    </citation>
    <scope>NUCLEOTIDE SEQUENCE</scope>
    <source>
        <strain evidence="1">DAOMC 236416</strain>
    </source>
</reference>
<dbReference type="Proteomes" id="UP000077521">
    <property type="component" value="Unassembled WGS sequence"/>
</dbReference>
<gene>
    <name evidence="1" type="ORF">A4X13_0g7180</name>
</gene>
<proteinExistence type="predicted"/>
<protein>
    <submittedName>
        <fullName evidence="1">Uncharacterized protein</fullName>
    </submittedName>
</protein>
<comment type="caution">
    <text evidence="1">The sequence shown here is derived from an EMBL/GenBank/DDBJ whole genome shotgun (WGS) entry which is preliminary data.</text>
</comment>
<evidence type="ECO:0000313" key="2">
    <source>
        <dbReference type="Proteomes" id="UP000077521"/>
    </source>
</evidence>
<sequence>MSMYPLRLNVPDHRNFRLVPEQFDGSTAGASVFPSSQPQVHGVGVISSVDEVKRNGVITGFTFMNKSKGSQTFKMNLGFDDSAKYKN</sequence>
<reference evidence="1" key="1">
    <citation type="submission" date="2016-04" db="EMBL/GenBank/DDBJ databases">
        <authorList>
            <person name="Nguyen H.D."/>
            <person name="Samba Siva P."/>
            <person name="Cullis J."/>
            <person name="Levesque C.A."/>
            <person name="Hambleton S."/>
        </authorList>
    </citation>
    <scope>NUCLEOTIDE SEQUENCE</scope>
    <source>
        <strain evidence="1">DAOMC 236416</strain>
    </source>
</reference>
<evidence type="ECO:0000313" key="1">
    <source>
        <dbReference type="EMBL" id="KAE8241981.1"/>
    </source>
</evidence>
<accession>A0A177T620</accession>
<dbReference type="AlphaFoldDB" id="A0A177T620"/>